<evidence type="ECO:0000259" key="6">
    <source>
        <dbReference type="PROSITE" id="PS50931"/>
    </source>
</evidence>
<dbReference type="PANTHER" id="PTHR30346:SF0">
    <property type="entry name" value="HCA OPERON TRANSCRIPTIONAL ACTIVATOR HCAR"/>
    <property type="match status" value="1"/>
</dbReference>
<keyword evidence="8" id="KW-1185">Reference proteome</keyword>
<protein>
    <submittedName>
        <fullName evidence="7">LysR family transcriptional regulator</fullName>
    </submittedName>
</protein>
<dbReference type="Proteomes" id="UP000622245">
    <property type="component" value="Unassembled WGS sequence"/>
</dbReference>
<feature type="region of interest" description="Disordered" evidence="5">
    <location>
        <begin position="132"/>
        <end position="205"/>
    </location>
</feature>
<evidence type="ECO:0000256" key="2">
    <source>
        <dbReference type="ARBA" id="ARBA00023015"/>
    </source>
</evidence>
<keyword evidence="3" id="KW-0238">DNA-binding</keyword>
<evidence type="ECO:0000256" key="5">
    <source>
        <dbReference type="SAM" id="MobiDB-lite"/>
    </source>
</evidence>
<proteinExistence type="inferred from homology"/>
<dbReference type="PROSITE" id="PS50931">
    <property type="entry name" value="HTH_LYSR"/>
    <property type="match status" value="1"/>
</dbReference>
<dbReference type="Gene3D" id="1.10.10.10">
    <property type="entry name" value="Winged helix-like DNA-binding domain superfamily/Winged helix DNA-binding domain"/>
    <property type="match status" value="1"/>
</dbReference>
<comment type="similarity">
    <text evidence="1">Belongs to the LysR transcriptional regulatory family.</text>
</comment>
<name>A0ABS1YMF4_9ACTN</name>
<organism evidence="7 8">
    <name type="scientific">Micromonospora tarensis</name>
    <dbReference type="NCBI Taxonomy" id="2806100"/>
    <lineage>
        <taxon>Bacteria</taxon>
        <taxon>Bacillati</taxon>
        <taxon>Actinomycetota</taxon>
        <taxon>Actinomycetes</taxon>
        <taxon>Micromonosporales</taxon>
        <taxon>Micromonosporaceae</taxon>
        <taxon>Micromonospora</taxon>
    </lineage>
</organism>
<dbReference type="PRINTS" id="PR00039">
    <property type="entry name" value="HTHLYSR"/>
</dbReference>
<feature type="compositionally biased region" description="Pro residues" evidence="5">
    <location>
        <begin position="151"/>
        <end position="166"/>
    </location>
</feature>
<dbReference type="InterPro" id="IPR000847">
    <property type="entry name" value="LysR_HTH_N"/>
</dbReference>
<sequence>MIEFLWWVSSGGRTGVPASRPPHDRARRSARTANTLFLAWLQSVAVATPELRQLRYFLVLAEELSYSRAAARLMIAQQSLSQQITALERVLGVRLFDRDSRGTTLTDIGALFVPEARAVTDRAEQAVAVVRRACGRGRHPPARLPDHRRQPPPAPGGPGGPPPPARPASGHRDHHHRAPGPGRPRRQFDAAFTRTRSLRAWSPGD</sequence>
<accession>A0ABS1YMF4</accession>
<evidence type="ECO:0000256" key="1">
    <source>
        <dbReference type="ARBA" id="ARBA00009437"/>
    </source>
</evidence>
<dbReference type="InterPro" id="IPR036388">
    <property type="entry name" value="WH-like_DNA-bd_sf"/>
</dbReference>
<keyword evidence="2" id="KW-0805">Transcription regulation</keyword>
<reference evidence="7 8" key="1">
    <citation type="submission" date="2021-01" db="EMBL/GenBank/DDBJ databases">
        <title>Draft genome sequence of Micromonospora sp. strain STR1s_6.</title>
        <authorList>
            <person name="Karlyshev A."/>
            <person name="Jawad R."/>
        </authorList>
    </citation>
    <scope>NUCLEOTIDE SEQUENCE [LARGE SCALE GENOMIC DNA]</scope>
    <source>
        <strain evidence="7 8">STR1S-6</strain>
    </source>
</reference>
<gene>
    <name evidence="7" type="ORF">JM949_26485</name>
</gene>
<evidence type="ECO:0000313" key="7">
    <source>
        <dbReference type="EMBL" id="MBM0278617.1"/>
    </source>
</evidence>
<keyword evidence="4" id="KW-0804">Transcription</keyword>
<dbReference type="SUPFAM" id="SSF46785">
    <property type="entry name" value="Winged helix' DNA-binding domain"/>
    <property type="match status" value="1"/>
</dbReference>
<comment type="caution">
    <text evidence="7">The sequence shown here is derived from an EMBL/GenBank/DDBJ whole genome shotgun (WGS) entry which is preliminary data.</text>
</comment>
<dbReference type="PANTHER" id="PTHR30346">
    <property type="entry name" value="TRANSCRIPTIONAL DUAL REGULATOR HCAR-RELATED"/>
    <property type="match status" value="1"/>
</dbReference>
<dbReference type="InterPro" id="IPR036390">
    <property type="entry name" value="WH_DNA-bd_sf"/>
</dbReference>
<dbReference type="EMBL" id="JAEVHL010000186">
    <property type="protein sequence ID" value="MBM0278617.1"/>
    <property type="molecule type" value="Genomic_DNA"/>
</dbReference>
<dbReference type="Pfam" id="PF00126">
    <property type="entry name" value="HTH_1"/>
    <property type="match status" value="1"/>
</dbReference>
<feature type="domain" description="HTH lysR-type" evidence="6">
    <location>
        <begin position="49"/>
        <end position="106"/>
    </location>
</feature>
<evidence type="ECO:0000256" key="3">
    <source>
        <dbReference type="ARBA" id="ARBA00023125"/>
    </source>
</evidence>
<evidence type="ECO:0000256" key="4">
    <source>
        <dbReference type="ARBA" id="ARBA00023163"/>
    </source>
</evidence>
<evidence type="ECO:0000313" key="8">
    <source>
        <dbReference type="Proteomes" id="UP000622245"/>
    </source>
</evidence>